<dbReference type="Proteomes" id="UP000191691">
    <property type="component" value="Unassembled WGS sequence"/>
</dbReference>
<dbReference type="AlphaFoldDB" id="A0A1V6Y2J1"/>
<comment type="caution">
    <text evidence="1">The sequence shown here is derived from an EMBL/GenBank/DDBJ whole genome shotgun (WGS) entry which is preliminary data.</text>
</comment>
<evidence type="ECO:0000313" key="1">
    <source>
        <dbReference type="EMBL" id="OQE81551.1"/>
    </source>
</evidence>
<protein>
    <submittedName>
        <fullName evidence="1">Uncharacterized protein</fullName>
    </submittedName>
</protein>
<name>A0A1V6Y2J1_PENNA</name>
<accession>A0A1V6Y2J1</accession>
<gene>
    <name evidence="1" type="ORF">PENNAL_c0040G06352</name>
</gene>
<proteinExistence type="predicted"/>
<sequence>MYRLRSVHGVEPYGAVYVALSVRDDTSIRRVFFEGGGRVVDFLHHLFQEVVNGRPLLVVCNSQGAVMIVTIVSLSREKPMIKFETIVRDSGVSLGPQQRQRPRNTPIVRQSIIASHVPELNNNSPVTVSPEESLPIKFEEAFCRQPNPPEQDLELHPDQLRRISRAVWEAERLMSTDREA</sequence>
<organism evidence="1 2">
    <name type="scientific">Penicillium nalgiovense</name>
    <dbReference type="NCBI Taxonomy" id="60175"/>
    <lineage>
        <taxon>Eukaryota</taxon>
        <taxon>Fungi</taxon>
        <taxon>Dikarya</taxon>
        <taxon>Ascomycota</taxon>
        <taxon>Pezizomycotina</taxon>
        <taxon>Eurotiomycetes</taxon>
        <taxon>Eurotiomycetidae</taxon>
        <taxon>Eurotiales</taxon>
        <taxon>Aspergillaceae</taxon>
        <taxon>Penicillium</taxon>
    </lineage>
</organism>
<keyword evidence="2" id="KW-1185">Reference proteome</keyword>
<dbReference type="EMBL" id="MOOB01000040">
    <property type="protein sequence ID" value="OQE81551.1"/>
    <property type="molecule type" value="Genomic_DNA"/>
</dbReference>
<evidence type="ECO:0000313" key="2">
    <source>
        <dbReference type="Proteomes" id="UP000191691"/>
    </source>
</evidence>
<reference evidence="2" key="1">
    <citation type="journal article" date="2017" name="Nat. Microbiol.">
        <title>Global analysis of biosynthetic gene clusters reveals vast potential of secondary metabolite production in Penicillium species.</title>
        <authorList>
            <person name="Nielsen J.C."/>
            <person name="Grijseels S."/>
            <person name="Prigent S."/>
            <person name="Ji B."/>
            <person name="Dainat J."/>
            <person name="Nielsen K.F."/>
            <person name="Frisvad J.C."/>
            <person name="Workman M."/>
            <person name="Nielsen J."/>
        </authorList>
    </citation>
    <scope>NUCLEOTIDE SEQUENCE [LARGE SCALE GENOMIC DNA]</scope>
    <source>
        <strain evidence="2">IBT 13039</strain>
    </source>
</reference>